<dbReference type="Pfam" id="PF06703">
    <property type="entry name" value="SPC25"/>
    <property type="match status" value="1"/>
</dbReference>
<keyword evidence="6 9" id="KW-1133">Transmembrane helix</keyword>
<keyword evidence="5 9" id="KW-0256">Endoplasmic reticulum</keyword>
<comment type="subcellular location">
    <subcellularLocation>
        <location evidence="1 9">Endoplasmic reticulum membrane</location>
        <topology evidence="1 9">Multi-pass membrane protein</topology>
    </subcellularLocation>
</comment>
<feature type="transmembrane region" description="Helical" evidence="9">
    <location>
        <begin position="75"/>
        <end position="95"/>
    </location>
</feature>
<evidence type="ECO:0000256" key="6">
    <source>
        <dbReference type="ARBA" id="ARBA00022989"/>
    </source>
</evidence>
<evidence type="ECO:0000256" key="4">
    <source>
        <dbReference type="ARBA" id="ARBA00022692"/>
    </source>
</evidence>
<reference evidence="10" key="1">
    <citation type="submission" date="2021-01" db="EMBL/GenBank/DDBJ databases">
        <authorList>
            <person name="Corre E."/>
            <person name="Pelletier E."/>
            <person name="Niang G."/>
            <person name="Scheremetjew M."/>
            <person name="Finn R."/>
            <person name="Kale V."/>
            <person name="Holt S."/>
            <person name="Cochrane G."/>
            <person name="Meng A."/>
            <person name="Brown T."/>
            <person name="Cohen L."/>
        </authorList>
    </citation>
    <scope>NUCLEOTIDE SEQUENCE</scope>
    <source>
        <strain evidence="10">CCMP1320</strain>
    </source>
</reference>
<evidence type="ECO:0000256" key="9">
    <source>
        <dbReference type="RuleBase" id="RU368033"/>
    </source>
</evidence>
<dbReference type="PANTHER" id="PTHR13085:SF0">
    <property type="entry name" value="SIGNAL PEPTIDASE COMPLEX SUBUNIT 2"/>
    <property type="match status" value="1"/>
</dbReference>
<protein>
    <recommendedName>
        <fullName evidence="3 9">Signal peptidase complex subunit 2</fullName>
    </recommendedName>
</protein>
<evidence type="ECO:0000256" key="7">
    <source>
        <dbReference type="ARBA" id="ARBA00023136"/>
    </source>
</evidence>
<organism evidence="10">
    <name type="scientific">Dunaliella tertiolecta</name>
    <name type="common">Green alga</name>
    <dbReference type="NCBI Taxonomy" id="3047"/>
    <lineage>
        <taxon>Eukaryota</taxon>
        <taxon>Viridiplantae</taxon>
        <taxon>Chlorophyta</taxon>
        <taxon>core chlorophytes</taxon>
        <taxon>Chlorophyceae</taxon>
        <taxon>CS clade</taxon>
        <taxon>Chlamydomonadales</taxon>
        <taxon>Dunaliellaceae</taxon>
        <taxon>Dunaliella</taxon>
    </lineage>
</organism>
<gene>
    <name evidence="10" type="ORF">DTER00134_LOCUS8323</name>
</gene>
<evidence type="ECO:0000313" key="10">
    <source>
        <dbReference type="EMBL" id="CAE0493250.1"/>
    </source>
</evidence>
<dbReference type="PANTHER" id="PTHR13085">
    <property type="entry name" value="MICROSOMAL SIGNAL PEPTIDASE 25 KDA SUBUNIT"/>
    <property type="match status" value="1"/>
</dbReference>
<evidence type="ECO:0000256" key="3">
    <source>
        <dbReference type="ARBA" id="ARBA00017057"/>
    </source>
</evidence>
<evidence type="ECO:0000256" key="1">
    <source>
        <dbReference type="ARBA" id="ARBA00004477"/>
    </source>
</evidence>
<evidence type="ECO:0000256" key="2">
    <source>
        <dbReference type="ARBA" id="ARBA00007324"/>
    </source>
</evidence>
<name>A0A7S3VL61_DUNTE</name>
<keyword evidence="4 9" id="KW-0812">Transmembrane</keyword>
<dbReference type="EMBL" id="HBIP01014354">
    <property type="protein sequence ID" value="CAE0493250.1"/>
    <property type="molecule type" value="Transcribed_RNA"/>
</dbReference>
<dbReference type="GO" id="GO:0045047">
    <property type="term" value="P:protein targeting to ER"/>
    <property type="evidence" value="ECO:0007669"/>
    <property type="project" value="TreeGrafter"/>
</dbReference>
<evidence type="ECO:0000256" key="5">
    <source>
        <dbReference type="ARBA" id="ARBA00022824"/>
    </source>
</evidence>
<evidence type="ECO:0000256" key="8">
    <source>
        <dbReference type="ARBA" id="ARBA00045608"/>
    </source>
</evidence>
<dbReference type="InterPro" id="IPR009582">
    <property type="entry name" value="Spc2/SPCS2"/>
</dbReference>
<dbReference type="GO" id="GO:0008233">
    <property type="term" value="F:peptidase activity"/>
    <property type="evidence" value="ECO:0007669"/>
    <property type="project" value="UniProtKB-UniRule"/>
</dbReference>
<comment type="function">
    <text evidence="8 9">Component of the signal peptidase complex (SPC) which catalyzes the cleavage of N-terminal signal sequences from nascent proteins as they are translocated into the lumen of the endoplasmic reticulum. Enhances the enzymatic activity of SPC and facilitates the interactions between different components of the translocation site.</text>
</comment>
<feature type="transmembrane region" description="Helical" evidence="9">
    <location>
        <begin position="51"/>
        <end position="69"/>
    </location>
</feature>
<dbReference type="GO" id="GO:0006465">
    <property type="term" value="P:signal peptide processing"/>
    <property type="evidence" value="ECO:0007669"/>
    <property type="project" value="UniProtKB-UniRule"/>
</dbReference>
<sequence>MVTKRDDKQQEPRKVNLLDGNSLKTALDECARETILAGGYEEDVSIINTKILLGLAAIAFALYAQFGPGKFPANWWSVAFCVLCYSALTMVINMYSQRKEGDAYLICKPRKPGDQGLRLSSCMAKYDDKYTLVISSNAMKKSKDYREVTSSDSVAAFFHADSFFSEAAFKPRVEALLLQFESEAAKKGK</sequence>
<dbReference type="SMR" id="A0A7S3VL61"/>
<dbReference type="AlphaFoldDB" id="A0A7S3VL61"/>
<dbReference type="GO" id="GO:0005787">
    <property type="term" value="C:signal peptidase complex"/>
    <property type="evidence" value="ECO:0007669"/>
    <property type="project" value="UniProtKB-UniRule"/>
</dbReference>
<accession>A0A7S3VL61</accession>
<proteinExistence type="inferred from homology"/>
<comment type="similarity">
    <text evidence="2 9">Belongs to the SPCS2 family.</text>
</comment>
<keyword evidence="7 9" id="KW-0472">Membrane</keyword>